<feature type="transmembrane region" description="Helical" evidence="1">
    <location>
        <begin position="105"/>
        <end position="131"/>
    </location>
</feature>
<proteinExistence type="predicted"/>
<keyword evidence="1" id="KW-0472">Membrane</keyword>
<keyword evidence="1" id="KW-0812">Transmembrane</keyword>
<dbReference type="Proteomes" id="UP001596174">
    <property type="component" value="Unassembled WGS sequence"/>
</dbReference>
<feature type="non-terminal residue" evidence="2">
    <location>
        <position position="140"/>
    </location>
</feature>
<sequence>MLRQLVSLLRAAGALVTLAALLLGLPGVLALGTIAVGRQAPPGPLGGFWQMLTSPDNGNLFLWALVVVGWAAWAAFALSVVVEIPAQLRGRVPRRLPALGWSQRLAGGLVGAVLAVLPSAAGALAATPAAVPAAVAPRAV</sequence>
<comment type="caution">
    <text evidence="2">The sequence shown here is derived from an EMBL/GenBank/DDBJ whole genome shotgun (WGS) entry which is preliminary data.</text>
</comment>
<organism evidence="2 3">
    <name type="scientific">Streptacidiphilus monticola</name>
    <dbReference type="NCBI Taxonomy" id="2161674"/>
    <lineage>
        <taxon>Bacteria</taxon>
        <taxon>Bacillati</taxon>
        <taxon>Actinomycetota</taxon>
        <taxon>Actinomycetes</taxon>
        <taxon>Kitasatosporales</taxon>
        <taxon>Streptomycetaceae</taxon>
        <taxon>Streptacidiphilus</taxon>
    </lineage>
</organism>
<dbReference type="EMBL" id="JBHSQJ010000102">
    <property type="protein sequence ID" value="MFC5910134.1"/>
    <property type="molecule type" value="Genomic_DNA"/>
</dbReference>
<keyword evidence="1" id="KW-1133">Transmembrane helix</keyword>
<accession>A0ABW1G6A8</accession>
<evidence type="ECO:0000313" key="3">
    <source>
        <dbReference type="Proteomes" id="UP001596174"/>
    </source>
</evidence>
<name>A0ABW1G6A8_9ACTN</name>
<protein>
    <submittedName>
        <fullName evidence="2">Uncharacterized protein</fullName>
    </submittedName>
</protein>
<reference evidence="3" key="1">
    <citation type="journal article" date="2019" name="Int. J. Syst. Evol. Microbiol.">
        <title>The Global Catalogue of Microorganisms (GCM) 10K type strain sequencing project: providing services to taxonomists for standard genome sequencing and annotation.</title>
        <authorList>
            <consortium name="The Broad Institute Genomics Platform"/>
            <consortium name="The Broad Institute Genome Sequencing Center for Infectious Disease"/>
            <person name="Wu L."/>
            <person name="Ma J."/>
        </authorList>
    </citation>
    <scope>NUCLEOTIDE SEQUENCE [LARGE SCALE GENOMIC DNA]</scope>
    <source>
        <strain evidence="3">JCM 4816</strain>
    </source>
</reference>
<evidence type="ECO:0000256" key="1">
    <source>
        <dbReference type="SAM" id="Phobius"/>
    </source>
</evidence>
<evidence type="ECO:0000313" key="2">
    <source>
        <dbReference type="EMBL" id="MFC5910134.1"/>
    </source>
</evidence>
<feature type="transmembrane region" description="Helical" evidence="1">
    <location>
        <begin position="60"/>
        <end position="84"/>
    </location>
</feature>
<keyword evidence="3" id="KW-1185">Reference proteome</keyword>
<gene>
    <name evidence="2" type="ORF">ACFP3V_23305</name>
</gene>